<dbReference type="PANTHER" id="PTHR47425">
    <property type="entry name" value="FARB-RELATED"/>
    <property type="match status" value="1"/>
</dbReference>
<sequence>MNADAMDPNRPRVAAKARKRAAKACLSCRARKVRCDVSQRGMPCMNCYLDNDTCVVADRASRKPQQVSIPPYEPSVNNDASESRNGYMASENDFDDDTFPSSTQPQAQAPPAFDMGQSSSVPGFGNNVGTTDRAHVPHAGTDRHQSNMPNISSLFPPTNAPWATETGQRQGSTDITYSYYPFLSINNLHNLLPQDVNYLESQGCLRVPTPETLDEFVRQYFLHVHPLMPVINEGDFWDMYGQYGFGGSGERMSLLVFQSMLFVACNFVSKEKVKSLGFSSTRVARATLYRRCKLLYDFESESSMIYLAQTAIMLSQWSPNFTQAFKKANSTWLSAAIQHAKNAEAHHYSALPSFSPIISPLQYKKQNVLKRLWWCCIVRDRILPIGMRRSLKITRSHFDFSSSPTFGYRDMADEVERSQVYDSATKKCLVEIFVQIVDLCTVLTDLIMMVFPLDDSPGWGKKIGPDETLKVREFKQALRRWYTLTIQKFPMFGGCGSPRTAVSRGKGHHHDSVILYTNMMYMYYHSSWVALSHHEILQTAVTAVSPNLTSNLREFSTIYENRQELQEAASGVTECLQELIQLKLARWLPISAVPCTALPLVLHIIDVKLSSFHRTQPSPDEVVKQNRLGVLVEAMKLYTPQYDGCDYVSETIRHIMTLAQLDTPTPLPATSTTSTISNWTDILASQPGCYLRLAMTMDLSFAKGRLPEESDFPASLRGLFTAGRNPVRALLRGSPRMNPSINPRFATPSHHNMFSPPNSFSVLGEHHHQQHLQQQRTPSASTFIPPAPGTVHSLSSDETESPTNSLDEDGSASTRNAVTAARMNGTVSGGDLVNRPYQDNMMMLDNFTASDLEVEDIAGEILAAQFLRQSNSNDYGAFGDATTTGNTTDSRSGDDTEEANNNQDGQTVVAVPHSGEEETTMGGMEAWFDNAWGNEGNEAPEDGGDAARILRDTMSDGGVECGA</sequence>
<evidence type="ECO:0000256" key="1">
    <source>
        <dbReference type="ARBA" id="ARBA00022723"/>
    </source>
</evidence>
<dbReference type="InterPro" id="IPR001138">
    <property type="entry name" value="Zn2Cys6_DnaBD"/>
</dbReference>
<dbReference type="Pfam" id="PF00172">
    <property type="entry name" value="Zn_clus"/>
    <property type="match status" value="1"/>
</dbReference>
<feature type="region of interest" description="Disordered" evidence="3">
    <location>
        <begin position="877"/>
        <end position="909"/>
    </location>
</feature>
<feature type="compositionally biased region" description="Polar residues" evidence="3">
    <location>
        <begin position="146"/>
        <end position="156"/>
    </location>
</feature>
<feature type="compositionally biased region" description="Polar residues" evidence="3">
    <location>
        <begin position="75"/>
        <end position="84"/>
    </location>
</feature>
<dbReference type="InterPro" id="IPR036864">
    <property type="entry name" value="Zn2-C6_fun-type_DNA-bd_sf"/>
</dbReference>
<protein>
    <recommendedName>
        <fullName evidence="4">Zn(2)-C6 fungal-type domain-containing protein</fullName>
    </recommendedName>
</protein>
<feature type="domain" description="Zn(2)-C6 fungal-type" evidence="4">
    <location>
        <begin position="24"/>
        <end position="56"/>
    </location>
</feature>
<gene>
    <name evidence="5" type="ORF">PG991_011560</name>
</gene>
<feature type="region of interest" description="Disordered" evidence="3">
    <location>
        <begin position="764"/>
        <end position="813"/>
    </location>
</feature>
<proteinExistence type="predicted"/>
<dbReference type="SUPFAM" id="SSF57701">
    <property type="entry name" value="Zn2/Cys6 DNA-binding domain"/>
    <property type="match status" value="1"/>
</dbReference>
<evidence type="ECO:0000259" key="4">
    <source>
        <dbReference type="PROSITE" id="PS50048"/>
    </source>
</evidence>
<keyword evidence="2" id="KW-0539">Nucleus</keyword>
<evidence type="ECO:0000256" key="3">
    <source>
        <dbReference type="SAM" id="MobiDB-lite"/>
    </source>
</evidence>
<dbReference type="SMART" id="SM00066">
    <property type="entry name" value="GAL4"/>
    <property type="match status" value="1"/>
</dbReference>
<dbReference type="EMBL" id="JAQQWI010000016">
    <property type="protein sequence ID" value="KAK8009009.1"/>
    <property type="molecule type" value="Genomic_DNA"/>
</dbReference>
<dbReference type="Pfam" id="PF04082">
    <property type="entry name" value="Fungal_trans"/>
    <property type="match status" value="1"/>
</dbReference>
<dbReference type="InterPro" id="IPR052761">
    <property type="entry name" value="Fungal_Detox/Toxin_TFs"/>
</dbReference>
<dbReference type="PROSITE" id="PS50048">
    <property type="entry name" value="ZN2_CY6_FUNGAL_2"/>
    <property type="match status" value="1"/>
</dbReference>
<dbReference type="PROSITE" id="PS00463">
    <property type="entry name" value="ZN2_CY6_FUNGAL_1"/>
    <property type="match status" value="1"/>
</dbReference>
<dbReference type="Gene3D" id="4.10.240.10">
    <property type="entry name" value="Zn(2)-C6 fungal-type DNA-binding domain"/>
    <property type="match status" value="1"/>
</dbReference>
<evidence type="ECO:0000313" key="5">
    <source>
        <dbReference type="EMBL" id="KAK8009009.1"/>
    </source>
</evidence>
<feature type="compositionally biased region" description="Polar residues" evidence="3">
    <location>
        <begin position="792"/>
        <end position="813"/>
    </location>
</feature>
<evidence type="ECO:0000256" key="2">
    <source>
        <dbReference type="ARBA" id="ARBA00023242"/>
    </source>
</evidence>
<keyword evidence="6" id="KW-1185">Reference proteome</keyword>
<comment type="caution">
    <text evidence="5">The sequence shown here is derived from an EMBL/GenBank/DDBJ whole genome shotgun (WGS) entry which is preliminary data.</text>
</comment>
<feature type="compositionally biased region" description="Polar residues" evidence="3">
    <location>
        <begin position="881"/>
        <end position="890"/>
    </location>
</feature>
<feature type="region of interest" description="Disordered" evidence="3">
    <location>
        <begin position="62"/>
        <end position="158"/>
    </location>
</feature>
<organism evidence="5 6">
    <name type="scientific">Apiospora marii</name>
    <dbReference type="NCBI Taxonomy" id="335849"/>
    <lineage>
        <taxon>Eukaryota</taxon>
        <taxon>Fungi</taxon>
        <taxon>Dikarya</taxon>
        <taxon>Ascomycota</taxon>
        <taxon>Pezizomycotina</taxon>
        <taxon>Sordariomycetes</taxon>
        <taxon>Xylariomycetidae</taxon>
        <taxon>Amphisphaeriales</taxon>
        <taxon>Apiosporaceae</taxon>
        <taxon>Apiospora</taxon>
    </lineage>
</organism>
<dbReference type="Proteomes" id="UP001396898">
    <property type="component" value="Unassembled WGS sequence"/>
</dbReference>
<dbReference type="CDD" id="cd12148">
    <property type="entry name" value="fungal_TF_MHR"/>
    <property type="match status" value="1"/>
</dbReference>
<accession>A0ABR1REH0</accession>
<evidence type="ECO:0000313" key="6">
    <source>
        <dbReference type="Proteomes" id="UP001396898"/>
    </source>
</evidence>
<dbReference type="CDD" id="cd00067">
    <property type="entry name" value="GAL4"/>
    <property type="match status" value="1"/>
</dbReference>
<keyword evidence="1" id="KW-0479">Metal-binding</keyword>
<reference evidence="5 6" key="1">
    <citation type="submission" date="2023-01" db="EMBL/GenBank/DDBJ databases">
        <title>Analysis of 21 Apiospora genomes using comparative genomics revels a genus with tremendous synthesis potential of carbohydrate active enzymes and secondary metabolites.</title>
        <authorList>
            <person name="Sorensen T."/>
        </authorList>
    </citation>
    <scope>NUCLEOTIDE SEQUENCE [LARGE SCALE GENOMIC DNA]</scope>
    <source>
        <strain evidence="5 6">CBS 20057</strain>
    </source>
</reference>
<dbReference type="InterPro" id="IPR007219">
    <property type="entry name" value="XnlR_reg_dom"/>
</dbReference>
<dbReference type="PANTHER" id="PTHR47425:SF2">
    <property type="entry name" value="FARB-RELATED"/>
    <property type="match status" value="1"/>
</dbReference>
<name>A0ABR1REH0_9PEZI</name>
<feature type="compositionally biased region" description="Basic and acidic residues" evidence="3">
    <location>
        <begin position="132"/>
        <end position="145"/>
    </location>
</feature>